<dbReference type="GO" id="GO:0016209">
    <property type="term" value="F:antioxidant activity"/>
    <property type="evidence" value="ECO:0007669"/>
    <property type="project" value="InterPro"/>
</dbReference>
<evidence type="ECO:0000259" key="1">
    <source>
        <dbReference type="Pfam" id="PF00578"/>
    </source>
</evidence>
<feature type="domain" description="Alkyl hydroperoxide reductase subunit C/ Thiol specific antioxidant" evidence="1">
    <location>
        <begin position="12"/>
        <end position="122"/>
    </location>
</feature>
<keyword evidence="3" id="KW-1185">Reference proteome</keyword>
<dbReference type="Pfam" id="PF00578">
    <property type="entry name" value="AhpC-TSA"/>
    <property type="match status" value="1"/>
</dbReference>
<dbReference type="CDD" id="cd02966">
    <property type="entry name" value="TlpA_like_family"/>
    <property type="match status" value="1"/>
</dbReference>
<dbReference type="GO" id="GO:0016491">
    <property type="term" value="F:oxidoreductase activity"/>
    <property type="evidence" value="ECO:0007669"/>
    <property type="project" value="InterPro"/>
</dbReference>
<evidence type="ECO:0000313" key="3">
    <source>
        <dbReference type="Proteomes" id="UP000774000"/>
    </source>
</evidence>
<dbReference type="SUPFAM" id="SSF52833">
    <property type="entry name" value="Thioredoxin-like"/>
    <property type="match status" value="1"/>
</dbReference>
<gene>
    <name evidence="2" type="ORF">JOC47_002358</name>
</gene>
<dbReference type="EMBL" id="JAFBDQ010000013">
    <property type="protein sequence ID" value="MBM7557492.1"/>
    <property type="molecule type" value="Genomic_DNA"/>
</dbReference>
<proteinExistence type="predicted"/>
<accession>A0A938XXJ7</accession>
<dbReference type="Gene3D" id="3.40.30.10">
    <property type="entry name" value="Glutaredoxin"/>
    <property type="match status" value="1"/>
</dbReference>
<dbReference type="InterPro" id="IPR036249">
    <property type="entry name" value="Thioredoxin-like_sf"/>
</dbReference>
<protein>
    <submittedName>
        <fullName evidence="2">Peroxiredoxin</fullName>
    </submittedName>
</protein>
<dbReference type="AlphaFoldDB" id="A0A938XXJ7"/>
<dbReference type="RefSeq" id="WP_204702240.1">
    <property type="nucleotide sequence ID" value="NZ_JAFBDQ010000013.1"/>
</dbReference>
<comment type="caution">
    <text evidence="2">The sequence shown here is derived from an EMBL/GenBank/DDBJ whole genome shotgun (WGS) entry which is preliminary data.</text>
</comment>
<dbReference type="Proteomes" id="UP000774000">
    <property type="component" value="Unassembled WGS sequence"/>
</dbReference>
<evidence type="ECO:0000313" key="2">
    <source>
        <dbReference type="EMBL" id="MBM7557492.1"/>
    </source>
</evidence>
<name>A0A938XXJ7_9FIRM</name>
<reference evidence="2" key="1">
    <citation type="submission" date="2021-01" db="EMBL/GenBank/DDBJ databases">
        <title>Genomic Encyclopedia of Type Strains, Phase IV (KMG-IV): sequencing the most valuable type-strain genomes for metagenomic binning, comparative biology and taxonomic classification.</title>
        <authorList>
            <person name="Goeker M."/>
        </authorList>
    </citation>
    <scope>NUCLEOTIDE SEQUENCE</scope>
    <source>
        <strain evidence="2">DSM 23230</strain>
    </source>
</reference>
<dbReference type="InterPro" id="IPR000866">
    <property type="entry name" value="AhpC/TSA"/>
</dbReference>
<sequence length="145" mass="16499">MHRQSTAAKKTTLPQIKLKTLEGKKTSLHQLSTPTLILFYLPQSVTCQQQLKILSELQQQSPQLKIIAIAIGDIKTDKLLQLKKEDDIHFTFLIDTTAQFSEKLQISTIPTLVFYHPSKKLKFKEGLSKEKALSKSIRQELIANN</sequence>
<organism evidence="2 3">
    <name type="scientific">Halanaerobacter jeridensis</name>
    <dbReference type="NCBI Taxonomy" id="706427"/>
    <lineage>
        <taxon>Bacteria</taxon>
        <taxon>Bacillati</taxon>
        <taxon>Bacillota</taxon>
        <taxon>Clostridia</taxon>
        <taxon>Halanaerobiales</taxon>
        <taxon>Halobacteroidaceae</taxon>
        <taxon>Halanaerobacter</taxon>
    </lineage>
</organism>